<evidence type="ECO:0000313" key="2">
    <source>
        <dbReference type="Proteomes" id="UP000595512"/>
    </source>
</evidence>
<dbReference type="AlphaFoldDB" id="A0AB37HEH0"/>
<reference evidence="1 2" key="1">
    <citation type="submission" date="2020-12" db="EMBL/GenBank/DDBJ databases">
        <title>Taxonomic evaluation of the Bacillus sporothermodurans group of bacteria based on whole genome sequences.</title>
        <authorList>
            <person name="Fiedler G."/>
            <person name="Herbstmann A.-D."/>
            <person name="Doll E."/>
            <person name="Wenning M."/>
            <person name="Brinks E."/>
            <person name="Kabisch J."/>
            <person name="Breitenwieser F."/>
            <person name="Lappann M."/>
            <person name="Boehnlein C."/>
            <person name="Franz C."/>
        </authorList>
    </citation>
    <scope>NUCLEOTIDE SEQUENCE [LARGE SCALE GENOMIC DNA]</scope>
    <source>
        <strain evidence="1 2">DSM 10599</strain>
    </source>
</reference>
<dbReference type="KEGG" id="hspo:JGZ69_03170"/>
<proteinExistence type="predicted"/>
<gene>
    <name evidence="1" type="ORF">JGZ69_03170</name>
</gene>
<dbReference type="EMBL" id="CP066701">
    <property type="protein sequence ID" value="QQX25962.1"/>
    <property type="molecule type" value="Genomic_DNA"/>
</dbReference>
<evidence type="ECO:0000313" key="1">
    <source>
        <dbReference type="EMBL" id="QQX25962.1"/>
    </source>
</evidence>
<organism evidence="1 2">
    <name type="scientific">Heyndrickxia sporothermodurans</name>
    <dbReference type="NCBI Taxonomy" id="46224"/>
    <lineage>
        <taxon>Bacteria</taxon>
        <taxon>Bacillati</taxon>
        <taxon>Bacillota</taxon>
        <taxon>Bacilli</taxon>
        <taxon>Bacillales</taxon>
        <taxon>Bacillaceae</taxon>
        <taxon>Heyndrickxia</taxon>
    </lineage>
</organism>
<protein>
    <submittedName>
        <fullName evidence="1">Uncharacterized protein</fullName>
    </submittedName>
</protein>
<dbReference type="Proteomes" id="UP000595512">
    <property type="component" value="Chromosome"/>
</dbReference>
<name>A0AB37HEH0_9BACI</name>
<accession>A0AB37HEH0</accession>
<dbReference type="RefSeq" id="WP_170112385.1">
    <property type="nucleotide sequence ID" value="NZ_CP066701.1"/>
</dbReference>
<sequence length="56" mass="6445">MKFKCEKYPELGFYVDGERKKFVNGLYVADTKKEQSILSKIKGVVKVSEKETPDSK</sequence>